<dbReference type="NCBIfam" id="NF012211">
    <property type="entry name" value="tand_rpt_95"/>
    <property type="match status" value="9"/>
</dbReference>
<dbReference type="Proteomes" id="UP000241222">
    <property type="component" value="Unassembled WGS sequence"/>
</dbReference>
<feature type="domain" description="Cadherin-like" evidence="2">
    <location>
        <begin position="1422"/>
        <end position="1515"/>
    </location>
</feature>
<evidence type="ECO:0000313" key="3">
    <source>
        <dbReference type="EMBL" id="PSU35799.1"/>
    </source>
</evidence>
<feature type="domain" description="Cadherin-like" evidence="2">
    <location>
        <begin position="232"/>
        <end position="318"/>
    </location>
</feature>
<feature type="compositionally biased region" description="Polar residues" evidence="1">
    <location>
        <begin position="1754"/>
        <end position="1785"/>
    </location>
</feature>
<keyword evidence="4" id="KW-1185">Reference proteome</keyword>
<feature type="domain" description="Cadherin-like" evidence="2">
    <location>
        <begin position="537"/>
        <end position="630"/>
    </location>
</feature>
<feature type="domain" description="Cadherin-like" evidence="2">
    <location>
        <begin position="1109"/>
        <end position="1198"/>
    </location>
</feature>
<feature type="compositionally biased region" description="Acidic residues" evidence="1">
    <location>
        <begin position="1634"/>
        <end position="1649"/>
    </location>
</feature>
<feature type="compositionally biased region" description="Low complexity" evidence="1">
    <location>
        <begin position="61"/>
        <end position="73"/>
    </location>
</feature>
<feature type="domain" description="Cadherin-like" evidence="2">
    <location>
        <begin position="1315"/>
        <end position="1406"/>
    </location>
</feature>
<gene>
    <name evidence="3" type="ORF">C9I99_01920</name>
</gene>
<feature type="compositionally biased region" description="Low complexity" evidence="1">
    <location>
        <begin position="42"/>
        <end position="54"/>
    </location>
</feature>
<feature type="domain" description="Cadherin-like" evidence="2">
    <location>
        <begin position="441"/>
        <end position="534"/>
    </location>
</feature>
<dbReference type="RefSeq" id="WP_107347154.1">
    <property type="nucleotide sequence ID" value="NZ_PYMH01000001.1"/>
</dbReference>
<evidence type="ECO:0000313" key="4">
    <source>
        <dbReference type="Proteomes" id="UP000241222"/>
    </source>
</evidence>
<feature type="region of interest" description="Disordered" evidence="1">
    <location>
        <begin position="1753"/>
        <end position="1814"/>
    </location>
</feature>
<feature type="region of interest" description="Disordered" evidence="1">
    <location>
        <begin position="1"/>
        <end position="181"/>
    </location>
</feature>
<name>A0A2T3J3D0_9GAMM</name>
<feature type="region of interest" description="Disordered" evidence="1">
    <location>
        <begin position="1611"/>
        <end position="1671"/>
    </location>
</feature>
<reference evidence="3 4" key="1">
    <citation type="submission" date="2018-03" db="EMBL/GenBank/DDBJ databases">
        <title>Whole genome sequencing of Histamine producing bacteria.</title>
        <authorList>
            <person name="Butler K."/>
        </authorList>
    </citation>
    <scope>NUCLEOTIDE SEQUENCE [LARGE SCALE GENOMIC DNA]</scope>
    <source>
        <strain evidence="3 4">JCM 13586</strain>
    </source>
</reference>
<dbReference type="InterPro" id="IPR041690">
    <property type="entry name" value="Cadherin_5"/>
</dbReference>
<dbReference type="Pfam" id="PF17892">
    <property type="entry name" value="Cadherin_5"/>
    <property type="match status" value="9"/>
</dbReference>
<feature type="compositionally biased region" description="Polar residues" evidence="1">
    <location>
        <begin position="142"/>
        <end position="181"/>
    </location>
</feature>
<sequence>MAQDNQQQDKNNPLNDAVEHNATPDGNTDEHRAQDRQNQQNTMAATTATGADAAEQNDQVNNNSPESNQGNNEDAGGHLGAEASDTGGNNGSHKHSGNSDSSAQGGEALQDDGNVEDGGAPQSVGGDAQPRSQSPLDGEGQNRGSQQPNEQSSQDQLTGSSDPTASGQSVEPTVFDTETSSETFQVDVADATTKELVGDGDFDTETVSETFEIQVDNVNDDVEIDTTAPLQFGTQEDTDIVITEAELLANASDVDGDELSVINLNIAGASYTTQVDPETGERSFVITPDQDVNGDLSVTFDVTDGQGSQVASGATLQVAAVNDAVVAEDDSSLPGSDAPSIATFSAVAEPSAIEVEEDGQLIISPSDLLANDTDVDGDELTITGVEATDDTHGTVELDENGNVVFTPDADYNGPASFTYTVTDGNGSFDTATVSVDVTPQNDAAVVNETNIDGTEDTAITFTQAMLLQNASDVDSSDLTAVNLQIDPQYGTLEDNQDGTFTFTPKADLNGDVPFTFEVDDNDGAVTPASGTLDVEAVNDVPLVSENLTYTIDEDGTITLSQDQLLANATDVDGDKLTAENLQLEGAGDVERNDDGSYTITPDENFNGELNLTFDVTDGLETVSTGLDLTINAVNDEVVAADDSSMSAQAPQIRLDAAPEHGSVQCINAEGEWEDMVVGQEYPADAQVQFVPDTEEVQSGTRDIRVGSFDSDTSTSVFDGTAKVEDWGTVDGNTAIYQEDGVTITTEVNSGDLAAWNGAGSQIGAGIGNNTRNGLSEDEYLTVTVEGEDVNQITFQLDGLGGYFDESSSKATEVIIQAYDAEGNLIDSQGGFRESGELQDTYAFTTDVLVHHFTLGTEGGKGTYVVQNMTVSRTMSEDIQMTTIQGDGSEIINTLSLVLNHSTSDQAMDVTEQLVEVQEGITSRAIEVDEDGQLVINPADLLVNDTDADGDILSITAVEATEDTHGTVELDEDGNVVFTPDVDYNGPASFTYTVTDGNGSFDTATVAVDVKPVEDLPVAPTLKLDVDEDQVLEIDPAFILSQATDADGDDLTLESLSLKQPPNGNLQLQQDGMYHLITPPDFNGLIELDYSISDGENIVDGALKVDVMPVNDAPFNGGNAHLTTYEDGGFTFRAEDMLDLFGDVDGDELVVSRVITVDGEDAGEVEQNEDGSWTYTPSDNYAGTAELQIEVSDPSGATTVLDMPVYIRPVADGAVITTDHEGPLVFDEDTTGLLGLNVDMLDASEQLSHLVITGFPVGFVVTDGENTITITEPGQVVDVTTWSFDDLSLTPPADFTGSFFITVSATTADYGDESSNTLPESTEAYADFDATQGETLVLTMEDLLGMAEGLEAADGDEVQGVHLIDRSQGELVDNGDGTWSFTPAESFEGQVDFAYQVEHNGSLVDVQSSIAVVAAETGANADNSAPTVDAIVTTELGAGNDLAFSDTDMLAQLTDADNDDLTIESVQLVGGQGVLETNSEGQYTFSPAEGFAGQAQIAFVATDGENSIQTHFNVNVAEPEASDFTLNEMGSLELTQDDLLAALNLGDESTITAVDYHGEQGTVIEEGDGWVFWSDDDFTGQLPLEVTSIDGDATSVHQITLDVDEYQDLEASSKSAKLDGDSQQHVDTQTTINEDASDNSDSSDSDDAGGESDLTAAPGNNVHFEIPDDVAENPDVTQVEISELPDGATIANALLNSDGSYTVSGNLSKPLLMKLSDEFEGEATIQFEGQTDLGAVVEGASATVTIDVDDEHAMQGNQGKNANQPAMQDENGQNDDWTQGDNSNQGVDVMDDSSSYDNDSSGSQQDDTPIMDENM</sequence>
<feature type="compositionally biased region" description="Polar residues" evidence="1">
    <location>
        <begin position="1"/>
        <end position="14"/>
    </location>
</feature>
<proteinExistence type="predicted"/>
<feature type="compositionally biased region" description="Low complexity" evidence="1">
    <location>
        <begin position="1791"/>
        <end position="1806"/>
    </location>
</feature>
<dbReference type="EMBL" id="PYMH01000001">
    <property type="protein sequence ID" value="PSU35799.1"/>
    <property type="molecule type" value="Genomic_DNA"/>
</dbReference>
<feature type="domain" description="Cadherin-like" evidence="2">
    <location>
        <begin position="925"/>
        <end position="1009"/>
    </location>
</feature>
<evidence type="ECO:0000259" key="2">
    <source>
        <dbReference type="Pfam" id="PF17892"/>
    </source>
</evidence>
<dbReference type="OrthoDB" id="5242130at2"/>
<organism evidence="3 4">
    <name type="scientific">Photobacterium lutimaris</name>
    <dbReference type="NCBI Taxonomy" id="388278"/>
    <lineage>
        <taxon>Bacteria</taxon>
        <taxon>Pseudomonadati</taxon>
        <taxon>Pseudomonadota</taxon>
        <taxon>Gammaproteobacteria</taxon>
        <taxon>Vibrionales</taxon>
        <taxon>Vibrionaceae</taxon>
        <taxon>Photobacterium</taxon>
    </lineage>
</organism>
<feature type="domain" description="Cadherin-like" evidence="2">
    <location>
        <begin position="1014"/>
        <end position="1105"/>
    </location>
</feature>
<protein>
    <recommendedName>
        <fullName evidence="2">Cadherin-like domain-containing protein</fullName>
    </recommendedName>
</protein>
<accession>A0A2T3J3D0</accession>
<dbReference type="Gene3D" id="2.60.40.3440">
    <property type="match status" value="3"/>
</dbReference>
<comment type="caution">
    <text evidence="3">The sequence shown here is derived from an EMBL/GenBank/DDBJ whole genome shotgun (WGS) entry which is preliminary data.</text>
</comment>
<feature type="domain" description="Cadherin-like" evidence="2">
    <location>
        <begin position="351"/>
        <end position="438"/>
    </location>
</feature>
<evidence type="ECO:0000256" key="1">
    <source>
        <dbReference type="SAM" id="MobiDB-lite"/>
    </source>
</evidence>